<feature type="domain" description="C-type lectin" evidence="4">
    <location>
        <begin position="125"/>
        <end position="236"/>
    </location>
</feature>
<keyword evidence="2" id="KW-1015">Disulfide bond</keyword>
<gene>
    <name evidence="5" type="ORF">D9C73_016306</name>
</gene>
<dbReference type="STRING" id="240159.A0A4U5V350"/>
<dbReference type="EMBL" id="CM014091">
    <property type="protein sequence ID" value="TKS82197.1"/>
    <property type="molecule type" value="Genomic_DNA"/>
</dbReference>
<dbReference type="Proteomes" id="UP000298787">
    <property type="component" value="Chromosome 14"/>
</dbReference>
<name>A0A4U5V350_COLLU</name>
<dbReference type="AlphaFoldDB" id="A0A4U5V350"/>
<dbReference type="InterPro" id="IPR016187">
    <property type="entry name" value="CTDL_fold"/>
</dbReference>
<dbReference type="Gene3D" id="3.10.100.10">
    <property type="entry name" value="Mannose-Binding Protein A, subunit A"/>
    <property type="match status" value="1"/>
</dbReference>
<proteinExistence type="predicted"/>
<dbReference type="SMART" id="SM00034">
    <property type="entry name" value="CLECT"/>
    <property type="match status" value="1"/>
</dbReference>
<evidence type="ECO:0000256" key="2">
    <source>
        <dbReference type="ARBA" id="ARBA00023157"/>
    </source>
</evidence>
<dbReference type="Pfam" id="PF00059">
    <property type="entry name" value="Lectin_C"/>
    <property type="match status" value="1"/>
</dbReference>
<sequence length="239" mass="26820">MYIKFCRSYGEDKKDEAGASLSPKSQLSVELEGEKGIQCATVGTFRMYRIACLVLSIICLLLLMIIIILGVKFQHGATECSTNEKFVSDKQALSTCSYSQCQDYVSKNVPPYRECKQCADGWLTLGRSCFLLSTTRLSWEESQRNCSTRGGSLAVISSQEIQDFLTQKGKMKYWIGLRKNSQASDAWTWVNNTALQTSYWAADPQQGDCAVINSDSALQQNWVRASCSSYTYFICQLKL</sequence>
<dbReference type="InterPro" id="IPR051379">
    <property type="entry name" value="C-type_Lectin_Receptor_IMM"/>
</dbReference>
<dbReference type="InterPro" id="IPR001304">
    <property type="entry name" value="C-type_lectin-like"/>
</dbReference>
<accession>A0A4U5V350</accession>
<organism evidence="5 6">
    <name type="scientific">Collichthys lucidus</name>
    <name type="common">Big head croaker</name>
    <name type="synonym">Sciaena lucida</name>
    <dbReference type="NCBI Taxonomy" id="240159"/>
    <lineage>
        <taxon>Eukaryota</taxon>
        <taxon>Metazoa</taxon>
        <taxon>Chordata</taxon>
        <taxon>Craniata</taxon>
        <taxon>Vertebrata</taxon>
        <taxon>Euteleostomi</taxon>
        <taxon>Actinopterygii</taxon>
        <taxon>Neopterygii</taxon>
        <taxon>Teleostei</taxon>
        <taxon>Neoteleostei</taxon>
        <taxon>Acanthomorphata</taxon>
        <taxon>Eupercaria</taxon>
        <taxon>Sciaenidae</taxon>
        <taxon>Collichthys</taxon>
    </lineage>
</organism>
<dbReference type="InterPro" id="IPR016186">
    <property type="entry name" value="C-type_lectin-like/link_sf"/>
</dbReference>
<feature type="transmembrane region" description="Helical" evidence="3">
    <location>
        <begin position="50"/>
        <end position="71"/>
    </location>
</feature>
<protein>
    <submittedName>
        <fullName evidence="5">C-type lectin domain family 4 member E</fullName>
    </submittedName>
</protein>
<dbReference type="PROSITE" id="PS00615">
    <property type="entry name" value="C_TYPE_LECTIN_1"/>
    <property type="match status" value="1"/>
</dbReference>
<keyword evidence="3" id="KW-0812">Transmembrane</keyword>
<evidence type="ECO:0000313" key="6">
    <source>
        <dbReference type="Proteomes" id="UP000298787"/>
    </source>
</evidence>
<dbReference type="PANTHER" id="PTHR46746:SF9">
    <property type="entry name" value="CD209 ANTIGEN-LIKE PROTEIN C-LIKE"/>
    <property type="match status" value="1"/>
</dbReference>
<evidence type="ECO:0000256" key="1">
    <source>
        <dbReference type="ARBA" id="ARBA00022734"/>
    </source>
</evidence>
<keyword evidence="3" id="KW-1133">Transmembrane helix</keyword>
<dbReference type="PROSITE" id="PS50041">
    <property type="entry name" value="C_TYPE_LECTIN_2"/>
    <property type="match status" value="1"/>
</dbReference>
<keyword evidence="1 5" id="KW-0430">Lectin</keyword>
<reference evidence="5 6" key="1">
    <citation type="submission" date="2019-01" db="EMBL/GenBank/DDBJ databases">
        <title>Genome Assembly of Collichthys lucidus.</title>
        <authorList>
            <person name="Cai M."/>
            <person name="Xiao S."/>
        </authorList>
    </citation>
    <scope>NUCLEOTIDE SEQUENCE [LARGE SCALE GENOMIC DNA]</scope>
    <source>
        <strain evidence="5">JT15FE1705JMU</strain>
        <tissue evidence="5">Muscle</tissue>
    </source>
</reference>
<evidence type="ECO:0000313" key="5">
    <source>
        <dbReference type="EMBL" id="TKS82197.1"/>
    </source>
</evidence>
<keyword evidence="6" id="KW-1185">Reference proteome</keyword>
<evidence type="ECO:0000256" key="3">
    <source>
        <dbReference type="SAM" id="Phobius"/>
    </source>
</evidence>
<keyword evidence="3" id="KW-0472">Membrane</keyword>
<dbReference type="GO" id="GO:0030246">
    <property type="term" value="F:carbohydrate binding"/>
    <property type="evidence" value="ECO:0007669"/>
    <property type="project" value="UniProtKB-KW"/>
</dbReference>
<dbReference type="PANTHER" id="PTHR46746">
    <property type="entry name" value="KILLER CELL LECTIN-LIKE RECEPTOR SUBFAMILY F MEMBER 2"/>
    <property type="match status" value="1"/>
</dbReference>
<dbReference type="SUPFAM" id="SSF56436">
    <property type="entry name" value="C-type lectin-like"/>
    <property type="match status" value="1"/>
</dbReference>
<dbReference type="InterPro" id="IPR018378">
    <property type="entry name" value="C-type_lectin_CS"/>
</dbReference>
<evidence type="ECO:0000259" key="4">
    <source>
        <dbReference type="PROSITE" id="PS50041"/>
    </source>
</evidence>